<dbReference type="PANTHER" id="PTHR11601:SF34">
    <property type="entry name" value="CYSTEINE DESULFURASE"/>
    <property type="match status" value="1"/>
</dbReference>
<keyword evidence="7" id="KW-0408">Iron</keyword>
<evidence type="ECO:0000259" key="11">
    <source>
        <dbReference type="Pfam" id="PF00266"/>
    </source>
</evidence>
<keyword evidence="8" id="KW-0411">Iron-sulfur</keyword>
<dbReference type="Gene3D" id="3.90.1150.10">
    <property type="entry name" value="Aspartate Aminotransferase, domain 1"/>
    <property type="match status" value="1"/>
</dbReference>
<dbReference type="Proteomes" id="UP001595818">
    <property type="component" value="Unassembled WGS sequence"/>
</dbReference>
<dbReference type="NCBIfam" id="NF002806">
    <property type="entry name" value="PRK02948.1"/>
    <property type="match status" value="1"/>
</dbReference>
<gene>
    <name evidence="12" type="ORF">ACFPFU_20090</name>
</gene>
<evidence type="ECO:0000313" key="13">
    <source>
        <dbReference type="Proteomes" id="UP001595818"/>
    </source>
</evidence>
<accession>A0ABV9T676</accession>
<dbReference type="InterPro" id="IPR020578">
    <property type="entry name" value="Aminotrans_V_PyrdxlP_BS"/>
</dbReference>
<protein>
    <recommendedName>
        <fullName evidence="3">cysteine desulfurase</fullName>
        <ecNumber evidence="3">2.8.1.7</ecNumber>
    </recommendedName>
</protein>
<dbReference type="InterPro" id="IPR016454">
    <property type="entry name" value="Cysteine_dSase"/>
</dbReference>
<comment type="caution">
    <text evidence="12">The sequence shown here is derived from an EMBL/GenBank/DDBJ whole genome shotgun (WGS) entry which is preliminary data.</text>
</comment>
<dbReference type="SUPFAM" id="SSF53383">
    <property type="entry name" value="PLP-dependent transferases"/>
    <property type="match status" value="1"/>
</dbReference>
<evidence type="ECO:0000256" key="3">
    <source>
        <dbReference type="ARBA" id="ARBA00012239"/>
    </source>
</evidence>
<dbReference type="InterPro" id="IPR000192">
    <property type="entry name" value="Aminotrans_V_dom"/>
</dbReference>
<dbReference type="EC" id="2.8.1.7" evidence="3"/>
<keyword evidence="6" id="KW-0663">Pyridoxal phosphate</keyword>
<evidence type="ECO:0000313" key="12">
    <source>
        <dbReference type="EMBL" id="MFC4874017.1"/>
    </source>
</evidence>
<dbReference type="PIRSF" id="PIRSF005572">
    <property type="entry name" value="NifS"/>
    <property type="match status" value="1"/>
</dbReference>
<comment type="cofactor">
    <cofactor evidence="1 10">
        <name>pyridoxal 5'-phosphate</name>
        <dbReference type="ChEBI" id="CHEBI:597326"/>
    </cofactor>
</comment>
<reference evidence="13" key="1">
    <citation type="journal article" date="2019" name="Int. J. Syst. Evol. Microbiol.">
        <title>The Global Catalogue of Microorganisms (GCM) 10K type strain sequencing project: providing services to taxonomists for standard genome sequencing and annotation.</title>
        <authorList>
            <consortium name="The Broad Institute Genomics Platform"/>
            <consortium name="The Broad Institute Genome Sequencing Center for Infectious Disease"/>
            <person name="Wu L."/>
            <person name="Ma J."/>
        </authorList>
    </citation>
    <scope>NUCLEOTIDE SEQUENCE [LARGE SCALE GENOMIC DNA]</scope>
    <source>
        <strain evidence="13">CGMCC 4.7466</strain>
    </source>
</reference>
<feature type="domain" description="Aminotransferase class V" evidence="11">
    <location>
        <begin position="5"/>
        <end position="367"/>
    </location>
</feature>
<keyword evidence="5" id="KW-0479">Metal-binding</keyword>
<evidence type="ECO:0000256" key="5">
    <source>
        <dbReference type="ARBA" id="ARBA00022723"/>
    </source>
</evidence>
<dbReference type="InterPro" id="IPR015421">
    <property type="entry name" value="PyrdxlP-dep_Trfase_major"/>
</dbReference>
<keyword evidence="13" id="KW-1185">Reference proteome</keyword>
<dbReference type="RefSeq" id="WP_377067454.1">
    <property type="nucleotide sequence ID" value="NZ_JBHSJJ010000014.1"/>
</dbReference>
<dbReference type="Pfam" id="PF00266">
    <property type="entry name" value="Aminotran_5"/>
    <property type="match status" value="1"/>
</dbReference>
<keyword evidence="4" id="KW-0808">Transferase</keyword>
<evidence type="ECO:0000256" key="6">
    <source>
        <dbReference type="ARBA" id="ARBA00022898"/>
    </source>
</evidence>
<name>A0ABV9T676_9BACT</name>
<organism evidence="12 13">
    <name type="scientific">Negadavirga shengliensis</name>
    <dbReference type="NCBI Taxonomy" id="1389218"/>
    <lineage>
        <taxon>Bacteria</taxon>
        <taxon>Pseudomonadati</taxon>
        <taxon>Bacteroidota</taxon>
        <taxon>Cytophagia</taxon>
        <taxon>Cytophagales</taxon>
        <taxon>Cyclobacteriaceae</taxon>
        <taxon>Negadavirga</taxon>
    </lineage>
</organism>
<evidence type="ECO:0000256" key="9">
    <source>
        <dbReference type="ARBA" id="ARBA00050776"/>
    </source>
</evidence>
<evidence type="ECO:0000256" key="7">
    <source>
        <dbReference type="ARBA" id="ARBA00023004"/>
    </source>
</evidence>
<proteinExistence type="inferred from homology"/>
<sequence length="387" mass="41982">MKFPIYFDHNATTPCLPEVLEAMTPYFTSLYGNASSSHHVYGWLAEEAVEIAREQVAHLIRAAPKEIVFTSGATESVNLAIRGVGNANLDRGKHFVTLSTEHKAVLDTLADLRQEGFEVTVLPVDGDGLVDLNQLEEAIRDDTVMVAAMFANNETGVLQPIQEIADLTRSKGVLLLSDSVQAVGKMPLNVRELNVDLVPLSAHKFYGPKGVGALYIRKSQPGVYLKACITGGGQELGRRSGTLNIPGIVGLGKAAEIASREMDRDRLRLKPLRDKLENALLALDGCRLNGHPVHRLPHVSNISFAGVNGKDWLIRINKELAVSSGSACSSITDKPSHVLKAMGLENELAKSTLRFGLGKSTTDEQVDFAIEFVKESYRQMTGDAASK</sequence>
<dbReference type="PROSITE" id="PS00595">
    <property type="entry name" value="AA_TRANSFER_CLASS_5"/>
    <property type="match status" value="1"/>
</dbReference>
<evidence type="ECO:0000256" key="10">
    <source>
        <dbReference type="RuleBase" id="RU004504"/>
    </source>
</evidence>
<dbReference type="InterPro" id="IPR015422">
    <property type="entry name" value="PyrdxlP-dep_Trfase_small"/>
</dbReference>
<comment type="similarity">
    <text evidence="2">Belongs to the class-V pyridoxal-phosphate-dependent aminotransferase family. NifS/IscS subfamily.</text>
</comment>
<evidence type="ECO:0000256" key="4">
    <source>
        <dbReference type="ARBA" id="ARBA00022679"/>
    </source>
</evidence>
<dbReference type="EMBL" id="JBHSJJ010000014">
    <property type="protein sequence ID" value="MFC4874017.1"/>
    <property type="molecule type" value="Genomic_DNA"/>
</dbReference>
<dbReference type="InterPro" id="IPR015424">
    <property type="entry name" value="PyrdxlP-dep_Trfase"/>
</dbReference>
<evidence type="ECO:0000256" key="1">
    <source>
        <dbReference type="ARBA" id="ARBA00001933"/>
    </source>
</evidence>
<dbReference type="PANTHER" id="PTHR11601">
    <property type="entry name" value="CYSTEINE DESULFURYLASE FAMILY MEMBER"/>
    <property type="match status" value="1"/>
</dbReference>
<evidence type="ECO:0000256" key="8">
    <source>
        <dbReference type="ARBA" id="ARBA00023014"/>
    </source>
</evidence>
<evidence type="ECO:0000256" key="2">
    <source>
        <dbReference type="ARBA" id="ARBA00006490"/>
    </source>
</evidence>
<dbReference type="Gene3D" id="3.40.640.10">
    <property type="entry name" value="Type I PLP-dependent aspartate aminotransferase-like (Major domain)"/>
    <property type="match status" value="1"/>
</dbReference>
<comment type="catalytic activity">
    <reaction evidence="9">
        <text>(sulfur carrier)-H + L-cysteine = (sulfur carrier)-SH + L-alanine</text>
        <dbReference type="Rhea" id="RHEA:43892"/>
        <dbReference type="Rhea" id="RHEA-COMP:14737"/>
        <dbReference type="Rhea" id="RHEA-COMP:14739"/>
        <dbReference type="ChEBI" id="CHEBI:29917"/>
        <dbReference type="ChEBI" id="CHEBI:35235"/>
        <dbReference type="ChEBI" id="CHEBI:57972"/>
        <dbReference type="ChEBI" id="CHEBI:64428"/>
        <dbReference type="EC" id="2.8.1.7"/>
    </reaction>
</comment>